<dbReference type="EMBL" id="DXDD01000145">
    <property type="protein sequence ID" value="HIY61363.1"/>
    <property type="molecule type" value="Genomic_DNA"/>
</dbReference>
<reference evidence="2" key="2">
    <citation type="submission" date="2021-04" db="EMBL/GenBank/DDBJ databases">
        <authorList>
            <person name="Gilroy R."/>
        </authorList>
    </citation>
    <scope>NUCLEOTIDE SEQUENCE</scope>
    <source>
        <strain evidence="2">ChiSxjej3B15-24422</strain>
    </source>
</reference>
<sequence>MTIEATETQMERYVSALMLELGVPAHLRGYYYLREAIVLTARDMELVGSVTKLLYPGIAKRAHTNIQRVERAIRNAIEVSWERGNPAVFEELFGYSSASGVPRPTNSEYIARIADRVRLDLSVS</sequence>
<accession>A0A9D1YR40</accession>
<dbReference type="GO" id="GO:0003677">
    <property type="term" value="F:DNA binding"/>
    <property type="evidence" value="ECO:0007669"/>
    <property type="project" value="InterPro"/>
</dbReference>
<dbReference type="Pfam" id="PF08769">
    <property type="entry name" value="Spo0A_C"/>
    <property type="match status" value="1"/>
</dbReference>
<dbReference type="Gene3D" id="1.10.10.10">
    <property type="entry name" value="Winged helix-like DNA-binding domain superfamily/Winged helix DNA-binding domain"/>
    <property type="match status" value="1"/>
</dbReference>
<dbReference type="Proteomes" id="UP000824007">
    <property type="component" value="Unassembled WGS sequence"/>
</dbReference>
<name>A0A9D1YR40_9FIRM</name>
<evidence type="ECO:0000313" key="2">
    <source>
        <dbReference type="EMBL" id="HIY61363.1"/>
    </source>
</evidence>
<dbReference type="InterPro" id="IPR036388">
    <property type="entry name" value="WH-like_DNA-bd_sf"/>
</dbReference>
<evidence type="ECO:0000313" key="3">
    <source>
        <dbReference type="Proteomes" id="UP000824007"/>
    </source>
</evidence>
<organism evidence="2 3">
    <name type="scientific">Candidatus Eisenbergiella pullistercoris</name>
    <dbReference type="NCBI Taxonomy" id="2838555"/>
    <lineage>
        <taxon>Bacteria</taxon>
        <taxon>Bacillati</taxon>
        <taxon>Bacillota</taxon>
        <taxon>Clostridia</taxon>
        <taxon>Lachnospirales</taxon>
        <taxon>Lachnospiraceae</taxon>
        <taxon>Eisenbergiella</taxon>
    </lineage>
</organism>
<proteinExistence type="predicted"/>
<dbReference type="GO" id="GO:0005509">
    <property type="term" value="F:calcium ion binding"/>
    <property type="evidence" value="ECO:0007669"/>
    <property type="project" value="InterPro"/>
</dbReference>
<comment type="caution">
    <text evidence="2">The sequence shown here is derived from an EMBL/GenBank/DDBJ whole genome shotgun (WGS) entry which is preliminary data.</text>
</comment>
<reference evidence="2" key="1">
    <citation type="journal article" date="2021" name="PeerJ">
        <title>Extensive microbial diversity within the chicken gut microbiome revealed by metagenomics and culture.</title>
        <authorList>
            <person name="Gilroy R."/>
            <person name="Ravi A."/>
            <person name="Getino M."/>
            <person name="Pursley I."/>
            <person name="Horton D.L."/>
            <person name="Alikhan N.F."/>
            <person name="Baker D."/>
            <person name="Gharbi K."/>
            <person name="Hall N."/>
            <person name="Watson M."/>
            <person name="Adriaenssens E.M."/>
            <person name="Foster-Nyarko E."/>
            <person name="Jarju S."/>
            <person name="Secka A."/>
            <person name="Antonio M."/>
            <person name="Oren A."/>
            <person name="Chaudhuri R.R."/>
            <person name="La Ragione R."/>
            <person name="Hildebrand F."/>
            <person name="Pallen M.J."/>
        </authorList>
    </citation>
    <scope>NUCLEOTIDE SEQUENCE</scope>
    <source>
        <strain evidence="2">ChiSxjej3B15-24422</strain>
    </source>
</reference>
<dbReference type="GO" id="GO:0042173">
    <property type="term" value="P:regulation of sporulation resulting in formation of a cellular spore"/>
    <property type="evidence" value="ECO:0007669"/>
    <property type="project" value="InterPro"/>
</dbReference>
<keyword evidence="2" id="KW-0396">Initiation factor</keyword>
<dbReference type="GO" id="GO:0005737">
    <property type="term" value="C:cytoplasm"/>
    <property type="evidence" value="ECO:0007669"/>
    <property type="project" value="InterPro"/>
</dbReference>
<gene>
    <name evidence="2" type="ORF">H9831_11915</name>
</gene>
<dbReference type="SUPFAM" id="SSF46894">
    <property type="entry name" value="C-terminal effector domain of the bipartite response regulators"/>
    <property type="match status" value="1"/>
</dbReference>
<dbReference type="GO" id="GO:0003700">
    <property type="term" value="F:DNA-binding transcription factor activity"/>
    <property type="evidence" value="ECO:0007669"/>
    <property type="project" value="InterPro"/>
</dbReference>
<dbReference type="GO" id="GO:0003743">
    <property type="term" value="F:translation initiation factor activity"/>
    <property type="evidence" value="ECO:0007669"/>
    <property type="project" value="UniProtKB-KW"/>
</dbReference>
<dbReference type="InterPro" id="IPR014879">
    <property type="entry name" value="Spo0A_C"/>
</dbReference>
<evidence type="ECO:0000259" key="1">
    <source>
        <dbReference type="Pfam" id="PF08769"/>
    </source>
</evidence>
<dbReference type="InterPro" id="IPR016032">
    <property type="entry name" value="Sig_transdc_resp-reg_C-effctor"/>
</dbReference>
<protein>
    <submittedName>
        <fullName evidence="2">Sporulation initiation factor Spo0A C-terminal domain-containing protein</fullName>
    </submittedName>
</protein>
<feature type="domain" description="Sporulation initiation factor Spo0A C-terminal" evidence="1">
    <location>
        <begin position="14"/>
        <end position="117"/>
    </location>
</feature>
<dbReference type="AlphaFoldDB" id="A0A9D1YR40"/>
<keyword evidence="2" id="KW-0648">Protein biosynthesis</keyword>